<organism evidence="2 3">
    <name type="scientific">Flavivirga jejuensis</name>
    <dbReference type="NCBI Taxonomy" id="870487"/>
    <lineage>
        <taxon>Bacteria</taxon>
        <taxon>Pseudomonadati</taxon>
        <taxon>Bacteroidota</taxon>
        <taxon>Flavobacteriia</taxon>
        <taxon>Flavobacteriales</taxon>
        <taxon>Flavobacteriaceae</taxon>
        <taxon>Flavivirga</taxon>
    </lineage>
</organism>
<feature type="chain" id="PRO_5046942389" evidence="1">
    <location>
        <begin position="19"/>
        <end position="558"/>
    </location>
</feature>
<dbReference type="RefSeq" id="WP_303301940.1">
    <property type="nucleotide sequence ID" value="NZ_BAABDA010000050.1"/>
</dbReference>
<proteinExistence type="predicted"/>
<evidence type="ECO:0000313" key="2">
    <source>
        <dbReference type="EMBL" id="MDO5974812.1"/>
    </source>
</evidence>
<reference evidence="2" key="1">
    <citation type="submission" date="2023-07" db="EMBL/GenBank/DDBJ databases">
        <title>Two novel species in the genus Flavivirga.</title>
        <authorList>
            <person name="Kwon K."/>
        </authorList>
    </citation>
    <scope>NUCLEOTIDE SEQUENCE</scope>
    <source>
        <strain evidence="2">KACC 14158</strain>
    </source>
</reference>
<name>A0ABT8WNS5_9FLAO</name>
<feature type="signal peptide" evidence="1">
    <location>
        <begin position="1"/>
        <end position="18"/>
    </location>
</feature>
<dbReference type="EMBL" id="JAUOEL010000003">
    <property type="protein sequence ID" value="MDO5974812.1"/>
    <property type="molecule type" value="Genomic_DNA"/>
</dbReference>
<sequence length="558" mass="63248">MHKTNVLLVILCSLQVFAQNSFDTKISKTQKLLNSVETGKHIFRQDIKLVSDGLLVYTFHQEDLKGKGKEITYRFSLSDIDQNTVRSITNKDLIKVQLLVAGKQKLIQVISDGGDKITYTNELSFYAKNSNNGNDIEQSIKALIPEAVALEEKRLSLNSYDDHLKWLSENITDVELSSKQVVQKLEIDSKYKGHLSFNQSTNVKSKSISKAYEFNLATLNPNALEYKISGDELIISIATRRGIKSIKYIENGVQKSYTDAVKIYAKSIINGKDLAKVLKAIIPLAEKTFNNHKPTITSASEMISFLNKNISEITTSEETLAQSLTLSKNVTTYKLVETHPDKTIDCEYQFNFADINANNIDYGTSKDRLFVILPVKKSVKFIRNYKDNEIQNYINSTKLYFNTIEDAIIAKKVLQDLVKLFEEKVNAQSYKFSSIDSSISDIKKHLSKVIIGEDTYDVFLELTDSATNTLKLTTVFSNLKKSKETILEFSPKDINIKNIGIVVSGKRVWTELNTKHLEKIIKMYVDGEIKPYTYKAIIEVKGIESARTIVDIFKNIKQ</sequence>
<keyword evidence="1" id="KW-0732">Signal</keyword>
<dbReference type="Proteomes" id="UP001176806">
    <property type="component" value="Unassembled WGS sequence"/>
</dbReference>
<evidence type="ECO:0000256" key="1">
    <source>
        <dbReference type="SAM" id="SignalP"/>
    </source>
</evidence>
<keyword evidence="3" id="KW-1185">Reference proteome</keyword>
<comment type="caution">
    <text evidence="2">The sequence shown here is derived from an EMBL/GenBank/DDBJ whole genome shotgun (WGS) entry which is preliminary data.</text>
</comment>
<evidence type="ECO:0000313" key="3">
    <source>
        <dbReference type="Proteomes" id="UP001176806"/>
    </source>
</evidence>
<gene>
    <name evidence="2" type="ORF">Q4Q40_11505</name>
</gene>
<protein>
    <submittedName>
        <fullName evidence="2">Uncharacterized protein</fullName>
    </submittedName>
</protein>
<accession>A0ABT8WNS5</accession>